<feature type="domain" description="VWFA" evidence="1">
    <location>
        <begin position="326"/>
        <end position="510"/>
    </location>
</feature>
<dbReference type="Proteomes" id="UP000553343">
    <property type="component" value="Unassembled WGS sequence"/>
</dbReference>
<dbReference type="CDD" id="cd00198">
    <property type="entry name" value="vWFA"/>
    <property type="match status" value="1"/>
</dbReference>
<dbReference type="Gene3D" id="3.40.50.410">
    <property type="entry name" value="von Willebrand factor, type A domain"/>
    <property type="match status" value="1"/>
</dbReference>
<sequence>MSGLEPMIKKWADKKGYLIQIHYKGSIDMMRMMKDGAGTVADAFWPAHTIWFILGDTRHAVKNKRSIMVSPIVAGLKTSVVKKLGWDKQSPNMAAFLTAAQKNKFKYGKTSSTQSNSGALFHLAAWWAFAGKPDSWTMDLVKDPQIQARVKEMESTVAATSGSSGWLKSKIVNGADKLDGMINYEAMISEANIGWNTIDKSTGKNVHHPGLLEKDQEPLHVVYLSDATMMADHPLGYVDKGNGQKEKIFNALQNYLLSPDAQKKMISKGRRNKLLAMDPSLADKKAFNPEYGFDVEKVIAPIQPPREEVLTAILDLYQEAVRKPSATFWVIDDSGSMYNNNGKTAVQQAMSTLLTPEKAREYKLQPTPRDIHVVIPFSDTPGSPIRAQGNDPAILLTLMDKINRMHLGSGTDMYAGVVAALTYIKQHQEDIKGHFPAIAVLSDGQSKGSINDVRQAVKRLGLEDIPIFTLSFGAEADERQLKELAASFGGRYFSGHHRVADAFRKMKGYN</sequence>
<dbReference type="SUPFAM" id="SSF53300">
    <property type="entry name" value="vWA-like"/>
    <property type="match status" value="1"/>
</dbReference>
<reference evidence="2 3" key="1">
    <citation type="submission" date="2020-06" db="EMBL/GenBank/DDBJ databases">
        <title>High-quality draft genome of sulfate reducer Desulfobacter latus type strain AcrS2 isolated from marine sediment.</title>
        <authorList>
            <person name="Hoppe M."/>
            <person name="Larsen C.K."/>
            <person name="Marshall I.P.G."/>
            <person name="Schramm A."/>
            <person name="Marietou A.G."/>
        </authorList>
    </citation>
    <scope>NUCLEOTIDE SEQUENCE [LARGE SCALE GENOMIC DNA]</scope>
    <source>
        <strain evidence="2 3">AcRS2</strain>
    </source>
</reference>
<gene>
    <name evidence="2" type="ORF">HXW94_08840</name>
</gene>
<dbReference type="InterPro" id="IPR002035">
    <property type="entry name" value="VWF_A"/>
</dbReference>
<evidence type="ECO:0000259" key="1">
    <source>
        <dbReference type="PROSITE" id="PS50234"/>
    </source>
</evidence>
<dbReference type="SUPFAM" id="SSF53850">
    <property type="entry name" value="Periplasmic binding protein-like II"/>
    <property type="match status" value="1"/>
</dbReference>
<accession>A0A850TA40</accession>
<dbReference type="Pfam" id="PF00092">
    <property type="entry name" value="VWA"/>
    <property type="match status" value="1"/>
</dbReference>
<dbReference type="Pfam" id="PF13531">
    <property type="entry name" value="SBP_bac_11"/>
    <property type="match status" value="1"/>
</dbReference>
<protein>
    <submittedName>
        <fullName evidence="2">Substrate-binding domain-containing protein</fullName>
    </submittedName>
</protein>
<dbReference type="AlphaFoldDB" id="A0A850TA40"/>
<keyword evidence="3" id="KW-1185">Reference proteome</keyword>
<comment type="caution">
    <text evidence="2">The sequence shown here is derived from an EMBL/GenBank/DDBJ whole genome shotgun (WGS) entry which is preliminary data.</text>
</comment>
<proteinExistence type="predicted"/>
<dbReference type="PROSITE" id="PS50234">
    <property type="entry name" value="VWFA"/>
    <property type="match status" value="1"/>
</dbReference>
<organism evidence="2 3">
    <name type="scientific">Desulfobacter latus</name>
    <dbReference type="NCBI Taxonomy" id="2292"/>
    <lineage>
        <taxon>Bacteria</taxon>
        <taxon>Pseudomonadati</taxon>
        <taxon>Thermodesulfobacteriota</taxon>
        <taxon>Desulfobacteria</taxon>
        <taxon>Desulfobacterales</taxon>
        <taxon>Desulfobacteraceae</taxon>
        <taxon>Desulfobacter</taxon>
    </lineage>
</organism>
<evidence type="ECO:0000313" key="3">
    <source>
        <dbReference type="Proteomes" id="UP000553343"/>
    </source>
</evidence>
<dbReference type="SMART" id="SM00327">
    <property type="entry name" value="VWA"/>
    <property type="match status" value="1"/>
</dbReference>
<evidence type="ECO:0000313" key="2">
    <source>
        <dbReference type="EMBL" id="NWH05087.1"/>
    </source>
</evidence>
<name>A0A850TA40_9BACT</name>
<dbReference type="InterPro" id="IPR036465">
    <property type="entry name" value="vWFA_dom_sf"/>
</dbReference>
<dbReference type="EMBL" id="JACADJ010000024">
    <property type="protein sequence ID" value="NWH05087.1"/>
    <property type="molecule type" value="Genomic_DNA"/>
</dbReference>